<accession>A0A1B6D2T0</accession>
<evidence type="ECO:0000313" key="6">
    <source>
        <dbReference type="EMBL" id="JAS19990.1"/>
    </source>
</evidence>
<keyword evidence="5" id="KW-0496">Mitochondrion</keyword>
<dbReference type="GO" id="GO:0061542">
    <property type="term" value="F:3-demethylubiquinol 3-O-methyltransferase activity"/>
    <property type="evidence" value="ECO:0007669"/>
    <property type="project" value="UniProtKB-UniRule"/>
</dbReference>
<dbReference type="GO" id="GO:0010420">
    <property type="term" value="F:polyprenyldihydroxybenzoate methyltransferase activity"/>
    <property type="evidence" value="ECO:0007669"/>
    <property type="project" value="UniProtKB-UniRule"/>
</dbReference>
<feature type="binding site" evidence="5">
    <location>
        <position position="186"/>
    </location>
    <ligand>
        <name>S-adenosyl-L-methionine</name>
        <dbReference type="ChEBI" id="CHEBI:59789"/>
    </ligand>
</feature>
<dbReference type="InterPro" id="IPR029063">
    <property type="entry name" value="SAM-dependent_MTases_sf"/>
</dbReference>
<keyword evidence="2 5" id="KW-0808">Transferase</keyword>
<comment type="similarity">
    <text evidence="5">Belongs to the class I-like SAM-binding methyltransferase superfamily. UbiG/COQ3 family.</text>
</comment>
<dbReference type="UniPathway" id="UPA00232"/>
<comment type="catalytic activity">
    <reaction evidence="5">
        <text>a 3-demethylubiquinol + S-adenosyl-L-methionine = a ubiquinol + S-adenosyl-L-homocysteine + H(+)</text>
        <dbReference type="Rhea" id="RHEA:44380"/>
        <dbReference type="Rhea" id="RHEA-COMP:9566"/>
        <dbReference type="Rhea" id="RHEA-COMP:10914"/>
        <dbReference type="ChEBI" id="CHEBI:15378"/>
        <dbReference type="ChEBI" id="CHEBI:17976"/>
        <dbReference type="ChEBI" id="CHEBI:57856"/>
        <dbReference type="ChEBI" id="CHEBI:59789"/>
        <dbReference type="ChEBI" id="CHEBI:84422"/>
        <dbReference type="EC" id="2.1.1.64"/>
    </reaction>
</comment>
<dbReference type="EC" id="2.1.1.114" evidence="5"/>
<dbReference type="NCBIfam" id="TIGR01983">
    <property type="entry name" value="UbiG"/>
    <property type="match status" value="1"/>
</dbReference>
<feature type="binding site" evidence="5">
    <location>
        <position position="187"/>
    </location>
    <ligand>
        <name>Mg(2+)</name>
        <dbReference type="ChEBI" id="CHEBI:18420"/>
    </ligand>
</feature>
<evidence type="ECO:0000256" key="4">
    <source>
        <dbReference type="ARBA" id="ARBA00022691"/>
    </source>
</evidence>
<keyword evidence="5" id="KW-0999">Mitochondrion inner membrane</keyword>
<comment type="subcellular location">
    <subcellularLocation>
        <location evidence="5">Mitochondrion inner membrane</location>
        <topology evidence="5">Peripheral membrane protein</topology>
        <orientation evidence="5">Matrix side</orientation>
    </subcellularLocation>
</comment>
<comment type="function">
    <text evidence="5">O-methyltransferase required for two non-consecutive steps during ubiquinone biosynthesis. Catalyzes the 2 O-methylation of 3,4-dihydroxy-5-(all-trans-polyprenyl)benzoic acid into 4-hydroxy-3-methoxy-5-(all-trans-polyprenyl)benzoic acid. Also catalyzes the last step of ubiquinone biosynthesis by mediating methylation of 3-demethylubiquinone into ubiquinone. Also able to mediate the methylation of 3-demethylubiquinol into ubiquinol.</text>
</comment>
<dbReference type="AlphaFoldDB" id="A0A1B6D2T0"/>
<dbReference type="EC" id="2.1.1.64" evidence="5"/>
<keyword evidence="5" id="KW-0479">Metal-binding</keyword>
<keyword evidence="3 5" id="KW-0831">Ubiquinone biosynthesis</keyword>
<comment type="pathway">
    <text evidence="5">Cofactor biosynthesis; ubiquinone biosynthesis.</text>
</comment>
<comment type="cofactor">
    <cofactor evidence="5">
        <name>Mg(2+)</name>
        <dbReference type="ChEBI" id="CHEBI:18420"/>
    </cofactor>
</comment>
<comment type="catalytic activity">
    <reaction evidence="5">
        <text>a 3,4-dihydroxy-5-(all-trans-polyprenyl)benzoate + S-adenosyl-L-methionine = a 4-hydroxy-3-methoxy-5-(all-trans-polyprenyl)benzoate + S-adenosyl-L-homocysteine + H(+)</text>
        <dbReference type="Rhea" id="RHEA:44452"/>
        <dbReference type="Rhea" id="RHEA-COMP:10930"/>
        <dbReference type="Rhea" id="RHEA-COMP:10931"/>
        <dbReference type="ChEBI" id="CHEBI:15378"/>
        <dbReference type="ChEBI" id="CHEBI:57856"/>
        <dbReference type="ChEBI" id="CHEBI:59789"/>
        <dbReference type="ChEBI" id="CHEBI:64694"/>
        <dbReference type="ChEBI" id="CHEBI:84443"/>
        <dbReference type="EC" id="2.1.1.114"/>
    </reaction>
</comment>
<evidence type="ECO:0000256" key="5">
    <source>
        <dbReference type="HAMAP-Rule" id="MF_03190"/>
    </source>
</evidence>
<feature type="binding site" evidence="5">
    <location>
        <position position="139"/>
    </location>
    <ligand>
        <name>S-adenosyl-L-methionine</name>
        <dbReference type="ChEBI" id="CHEBI:59789"/>
    </ligand>
</feature>
<dbReference type="InterPro" id="IPR010233">
    <property type="entry name" value="UbiG_MeTrfase"/>
</dbReference>
<dbReference type="PANTHER" id="PTHR43464">
    <property type="entry name" value="METHYLTRANSFERASE"/>
    <property type="match status" value="1"/>
</dbReference>
<dbReference type="SUPFAM" id="SSF53335">
    <property type="entry name" value="S-adenosyl-L-methionine-dependent methyltransferases"/>
    <property type="match status" value="1"/>
</dbReference>
<keyword evidence="5" id="KW-0460">Magnesium</keyword>
<dbReference type="CDD" id="cd02440">
    <property type="entry name" value="AdoMet_MTases"/>
    <property type="match status" value="1"/>
</dbReference>
<protein>
    <recommendedName>
        <fullName evidence="5">Ubiquinone biosynthesis O-methyltransferase, mitochondrial</fullName>
    </recommendedName>
    <alternativeName>
        <fullName evidence="5">3-demethylubiquinol 3-O-methyltransferase</fullName>
        <ecNumber evidence="5">2.1.1.64</ecNumber>
    </alternativeName>
    <alternativeName>
        <fullName evidence="5">3-demethylubiquinone 3-O-methyltransferase</fullName>
        <ecNumber evidence="5">2.1.1.-</ecNumber>
    </alternativeName>
    <alternativeName>
        <fullName evidence="5">Polyprenyldihydroxybenzoate methyltransferase</fullName>
        <ecNumber evidence="5">2.1.1.114</ecNumber>
    </alternativeName>
</protein>
<keyword evidence="5" id="KW-0472">Membrane</keyword>
<dbReference type="GO" id="GO:0120537">
    <property type="term" value="F:3-demethylubiquinone 3-O-methyltransferase activity"/>
    <property type="evidence" value="ECO:0007669"/>
    <property type="project" value="RHEA"/>
</dbReference>
<evidence type="ECO:0000256" key="3">
    <source>
        <dbReference type="ARBA" id="ARBA00022688"/>
    </source>
</evidence>
<sequence length="298" mass="33691">MICQRLIIKNKSSYHCIQILTSRFVASKENTTRSSEPILDDKYISSPPPIYDIKEVEHHESMCQRWWDMNGPVKLLHQMNEMRIPLVRNGLINTQRLNASEVETNVKYLTGIKILDVGCGGGILSETLARLGATVTGIDPSEDLTNMARYHASTNTENFTPPTYIATTIEKHAEEFQNSYDAVVASEVIEHVTNKESFVRSCIKAIKPGGSLFVTTPSKTLFSWFGSVVMGEYVLKSIPKGTHEYDKFISYTDLISMAEKEGCKVLLINGMFYDIIRNKWLWTSSKAFFYAIHAVKVD</sequence>
<comment type="catalytic activity">
    <reaction evidence="5">
        <text>a 3-demethylubiquinone + S-adenosyl-L-methionine = a ubiquinone + S-adenosyl-L-homocysteine</text>
        <dbReference type="Rhea" id="RHEA:81215"/>
        <dbReference type="Rhea" id="RHEA-COMP:9565"/>
        <dbReference type="Rhea" id="RHEA-COMP:19654"/>
        <dbReference type="ChEBI" id="CHEBI:16389"/>
        <dbReference type="ChEBI" id="CHEBI:57856"/>
        <dbReference type="ChEBI" id="CHEBI:59789"/>
        <dbReference type="ChEBI" id="CHEBI:231825"/>
    </reaction>
</comment>
<dbReference type="EMBL" id="GEDC01017308">
    <property type="protein sequence ID" value="JAS19990.1"/>
    <property type="molecule type" value="Transcribed_RNA"/>
</dbReference>
<keyword evidence="1 5" id="KW-0489">Methyltransferase</keyword>
<reference evidence="6" key="1">
    <citation type="submission" date="2015-12" db="EMBL/GenBank/DDBJ databases">
        <title>De novo transcriptome assembly of four potential Pierce s Disease insect vectors from Arizona vineyards.</title>
        <authorList>
            <person name="Tassone E.E."/>
        </authorList>
    </citation>
    <scope>NUCLEOTIDE SEQUENCE</scope>
</reference>
<evidence type="ECO:0000256" key="2">
    <source>
        <dbReference type="ARBA" id="ARBA00022679"/>
    </source>
</evidence>
<organism evidence="6">
    <name type="scientific">Clastoptera arizonana</name>
    <name type="common">Arizona spittle bug</name>
    <dbReference type="NCBI Taxonomy" id="38151"/>
    <lineage>
        <taxon>Eukaryota</taxon>
        <taxon>Metazoa</taxon>
        <taxon>Ecdysozoa</taxon>
        <taxon>Arthropoda</taxon>
        <taxon>Hexapoda</taxon>
        <taxon>Insecta</taxon>
        <taxon>Pterygota</taxon>
        <taxon>Neoptera</taxon>
        <taxon>Paraneoptera</taxon>
        <taxon>Hemiptera</taxon>
        <taxon>Auchenorrhyncha</taxon>
        <taxon>Cercopoidea</taxon>
        <taxon>Clastopteridae</taxon>
        <taxon>Clastoptera</taxon>
    </lineage>
</organism>
<dbReference type="EC" id="2.1.1.-" evidence="5"/>
<gene>
    <name evidence="5" type="primary">coq3</name>
    <name evidence="6" type="ORF">g.9658</name>
</gene>
<dbReference type="HAMAP" id="MF_00472">
    <property type="entry name" value="UbiG"/>
    <property type="match status" value="1"/>
</dbReference>
<dbReference type="Gene3D" id="3.40.50.150">
    <property type="entry name" value="Vaccinia Virus protein VP39"/>
    <property type="match status" value="1"/>
</dbReference>
<dbReference type="GO" id="GO:0032259">
    <property type="term" value="P:methylation"/>
    <property type="evidence" value="ECO:0007669"/>
    <property type="project" value="UniProtKB-KW"/>
</dbReference>
<proteinExistence type="inferred from homology"/>
<feature type="binding site" evidence="5">
    <location>
        <position position="190"/>
    </location>
    <ligand>
        <name>Mg(2+)</name>
        <dbReference type="ChEBI" id="CHEBI:18420"/>
    </ligand>
</feature>
<name>A0A1B6D2T0_9HEMI</name>
<keyword evidence="4 5" id="KW-0949">S-adenosyl-L-methionine</keyword>
<dbReference type="PANTHER" id="PTHR43464:SF19">
    <property type="entry name" value="UBIQUINONE BIOSYNTHESIS O-METHYLTRANSFERASE, MITOCHONDRIAL"/>
    <property type="match status" value="1"/>
</dbReference>
<comment type="subunit">
    <text evidence="5">Component of a multi-subunit COQ enzyme complex.</text>
</comment>
<dbReference type="Pfam" id="PF13489">
    <property type="entry name" value="Methyltransf_23"/>
    <property type="match status" value="1"/>
</dbReference>
<dbReference type="GO" id="GO:0031314">
    <property type="term" value="C:extrinsic component of mitochondrial inner membrane"/>
    <property type="evidence" value="ECO:0007669"/>
    <property type="project" value="UniProtKB-UniRule"/>
</dbReference>
<feature type="binding site" evidence="5">
    <location>
        <position position="83"/>
    </location>
    <ligand>
        <name>S-adenosyl-L-methionine</name>
        <dbReference type="ChEBI" id="CHEBI:59789"/>
    </ligand>
</feature>
<feature type="binding site" evidence="5">
    <location>
        <position position="191"/>
    </location>
    <ligand>
        <name>Mg(2+)</name>
        <dbReference type="ChEBI" id="CHEBI:18420"/>
    </ligand>
</feature>
<evidence type="ECO:0000256" key="1">
    <source>
        <dbReference type="ARBA" id="ARBA00022603"/>
    </source>
</evidence>
<dbReference type="GO" id="GO:0046872">
    <property type="term" value="F:metal ion binding"/>
    <property type="evidence" value="ECO:0007669"/>
    <property type="project" value="UniProtKB-KW"/>
</dbReference>
<feature type="binding site" evidence="5">
    <location>
        <position position="118"/>
    </location>
    <ligand>
        <name>S-adenosyl-L-methionine</name>
        <dbReference type="ChEBI" id="CHEBI:59789"/>
    </ligand>
</feature>